<dbReference type="PANTHER" id="PTHR33376">
    <property type="match status" value="1"/>
</dbReference>
<accession>A4BGK4</accession>
<dbReference type="SUPFAM" id="SSF53850">
    <property type="entry name" value="Periplasmic binding protein-like II"/>
    <property type="match status" value="1"/>
</dbReference>
<dbReference type="PANTHER" id="PTHR33376:SF5">
    <property type="entry name" value="EXTRACYTOPLASMIC SOLUTE RECEPTOR PROTEIN"/>
    <property type="match status" value="1"/>
</dbReference>
<dbReference type="STRING" id="314283.MED297_09101"/>
<evidence type="ECO:0000256" key="3">
    <source>
        <dbReference type="PIRSR" id="PIRSR039026-2"/>
    </source>
</evidence>
<reference evidence="5 6" key="1">
    <citation type="submission" date="2006-02" db="EMBL/GenBank/DDBJ databases">
        <authorList>
            <person name="Pinhassi J."/>
            <person name="Pedros-Alio C."/>
            <person name="Ferriera S."/>
            <person name="Johnson J."/>
            <person name="Kravitz S."/>
            <person name="Halpern A."/>
            <person name="Remington K."/>
            <person name="Beeson K."/>
            <person name="Tran B."/>
            <person name="Rogers Y.-H."/>
            <person name="Friedman R."/>
            <person name="Venter J.C."/>
        </authorList>
    </citation>
    <scope>NUCLEOTIDE SEQUENCE [LARGE SCALE GENOMIC DNA]</scope>
    <source>
        <strain evidence="5 6">MED297</strain>
    </source>
</reference>
<feature type="binding site" evidence="3">
    <location>
        <position position="208"/>
    </location>
    <ligand>
        <name>Na(+)</name>
        <dbReference type="ChEBI" id="CHEBI:29101"/>
    </ligand>
</feature>
<feature type="binding site" evidence="2">
    <location>
        <position position="170"/>
    </location>
    <ligand>
        <name>substrate</name>
    </ligand>
</feature>
<dbReference type="GO" id="GO:0055085">
    <property type="term" value="P:transmembrane transport"/>
    <property type="evidence" value="ECO:0007669"/>
    <property type="project" value="InterPro"/>
</dbReference>
<dbReference type="InterPro" id="IPR038404">
    <property type="entry name" value="TRAP_DctP_sf"/>
</dbReference>
<evidence type="ECO:0000256" key="2">
    <source>
        <dbReference type="PIRSR" id="PIRSR039026-1"/>
    </source>
</evidence>
<gene>
    <name evidence="5" type="ORF">MED297_09101</name>
</gene>
<dbReference type="PIRSF" id="PIRSF039026">
    <property type="entry name" value="SiaP"/>
    <property type="match status" value="1"/>
</dbReference>
<dbReference type="HOGENOM" id="CLU_036176_0_1_6"/>
<feature type="signal peptide" evidence="4">
    <location>
        <begin position="1"/>
        <end position="21"/>
    </location>
</feature>
<feature type="binding site" evidence="3">
    <location>
        <position position="207"/>
    </location>
    <ligand>
        <name>substrate</name>
    </ligand>
</feature>
<protein>
    <submittedName>
        <fullName evidence="5">Extracellular solute-binding protein, family 7</fullName>
    </submittedName>
</protein>
<dbReference type="GO" id="GO:0046872">
    <property type="term" value="F:metal ion binding"/>
    <property type="evidence" value="ECO:0007669"/>
    <property type="project" value="UniProtKB-KW"/>
</dbReference>
<dbReference type="Gene3D" id="3.40.190.170">
    <property type="entry name" value="Bacterial extracellular solute-binding protein, family 7"/>
    <property type="match status" value="1"/>
</dbReference>
<organism evidence="5 6">
    <name type="scientific">Reinekea blandensis MED297</name>
    <dbReference type="NCBI Taxonomy" id="314283"/>
    <lineage>
        <taxon>Bacteria</taxon>
        <taxon>Pseudomonadati</taxon>
        <taxon>Pseudomonadota</taxon>
        <taxon>Gammaproteobacteria</taxon>
        <taxon>Oceanospirillales</taxon>
        <taxon>Saccharospirillaceae</taxon>
        <taxon>Reinekea</taxon>
    </lineage>
</organism>
<feature type="chain" id="PRO_5002666517" evidence="4">
    <location>
        <begin position="22"/>
        <end position="358"/>
    </location>
</feature>
<dbReference type="AlphaFoldDB" id="A4BGK4"/>
<keyword evidence="6" id="KW-1185">Reference proteome</keyword>
<feature type="binding site" evidence="3">
    <location>
        <position position="232"/>
    </location>
    <ligand>
        <name>substrate</name>
    </ligand>
</feature>
<evidence type="ECO:0000313" key="5">
    <source>
        <dbReference type="EMBL" id="EAR08810.1"/>
    </source>
</evidence>
<dbReference type="InterPro" id="IPR018389">
    <property type="entry name" value="DctP_fam"/>
</dbReference>
<sequence>MIMKRMTLILSCLLISRLTLAADVITLKLAETWGPDYPIFGDATKNFAALAAELSGGRLNIQIDSADVHQQPLGVFDLVKSGDYDMGHSASYYWTDKVPNTQYFSTMPFGMIASEQYSWFYFDDGMALMDEVYAPHNLYSFPGGNTGQQMGGWFKQEIRTPDDLDGLRMRIPGFAGEIMAELGVQPVNLPSGELYQALINREIDALEWVGPSLDLAMGFPNAAEYYYTGWHEPATELQFLINREVFNGLPTDLQEILKVAMRLSAYDMWVQSQHESAKNWATMLEQNPNIKVRQFSDEIMKQLREANRRLLAQKAEQDPLAARIIASQQAYLEKARAWIDISERAYTGNMDARGNRSQ</sequence>
<name>A4BGK4_9GAMM</name>
<feature type="binding site" evidence="2">
    <location>
        <position position="149"/>
    </location>
    <ligand>
        <name>substrate</name>
    </ligand>
</feature>
<keyword evidence="3" id="KW-0479">Metal-binding</keyword>
<dbReference type="OrthoDB" id="9769667at2"/>
<comment type="caution">
    <text evidence="5">The sequence shown here is derived from an EMBL/GenBank/DDBJ whole genome shotgun (WGS) entry which is preliminary data.</text>
</comment>
<dbReference type="RefSeq" id="WP_008046059.1">
    <property type="nucleotide sequence ID" value="NZ_CH724152.1"/>
</dbReference>
<dbReference type="Proteomes" id="UP000005953">
    <property type="component" value="Unassembled WGS sequence"/>
</dbReference>
<keyword evidence="1 4" id="KW-0732">Signal</keyword>
<dbReference type="EMBL" id="AAOE01000016">
    <property type="protein sequence ID" value="EAR08810.1"/>
    <property type="molecule type" value="Genomic_DNA"/>
</dbReference>
<evidence type="ECO:0000256" key="1">
    <source>
        <dbReference type="ARBA" id="ARBA00022729"/>
    </source>
</evidence>
<evidence type="ECO:0000256" key="4">
    <source>
        <dbReference type="SAM" id="SignalP"/>
    </source>
</evidence>
<evidence type="ECO:0000313" key="6">
    <source>
        <dbReference type="Proteomes" id="UP000005953"/>
    </source>
</evidence>
<proteinExistence type="predicted"/>
<dbReference type="Pfam" id="PF03480">
    <property type="entry name" value="DctP"/>
    <property type="match status" value="1"/>
</dbReference>
<dbReference type="Gene3D" id="3.40.190.10">
    <property type="entry name" value="Periplasmic binding protein-like II"/>
    <property type="match status" value="1"/>
</dbReference>
<dbReference type="GO" id="GO:0031317">
    <property type="term" value="C:tripartite ATP-independent periplasmic transporter complex"/>
    <property type="evidence" value="ECO:0007669"/>
    <property type="project" value="InterPro"/>
</dbReference>
<dbReference type="InterPro" id="IPR026289">
    <property type="entry name" value="SBP_TakP-like"/>
</dbReference>